<feature type="site" description="Substrate binding" evidence="4">
    <location>
        <position position="186"/>
    </location>
</feature>
<evidence type="ECO:0000313" key="5">
    <source>
        <dbReference type="EMBL" id="ANS71087.1"/>
    </source>
</evidence>
<feature type="active site" description="Proton acceptor; shared with catalytic histidine of dimeric partner" evidence="4">
    <location>
        <position position="144"/>
    </location>
</feature>
<sequence length="194" mass="21287">MAAAKFLPHLDADAAVNKLHCFPGLSSNKAVDVTQFSHVVVNGCRYETHRYMWVSSTIGERYIGGFLPYILIEGANKPEVGDLIYSEDGEPISCITRSKGDAFCVSGIGYETLDLQSNVRVHHRTIVDKHSVYGGQQGPYCVIKQYALEKAARSSGSVTDYYVWIGDNITHIVGTCANGKEVSRVRIKHGGIFS</sequence>
<feature type="site" description="Substrate binding" evidence="4">
    <location>
        <position position="188"/>
    </location>
</feature>
<dbReference type="EMBL" id="KU980965">
    <property type="protein sequence ID" value="ANS71087.1"/>
    <property type="molecule type" value="Genomic_DNA"/>
</dbReference>
<dbReference type="RefSeq" id="YP_009268718.1">
    <property type="nucleotide sequence ID" value="NC_030656.1"/>
</dbReference>
<feature type="active site" description="Proton donor" evidence="4">
    <location>
        <position position="20"/>
    </location>
</feature>
<dbReference type="OrthoDB" id="4060at10239"/>
<dbReference type="Pfam" id="PF04766">
    <property type="entry name" value="Baculo_p26"/>
    <property type="match status" value="1"/>
</dbReference>
<proteinExistence type="inferred from homology"/>
<dbReference type="GO" id="GO:0052170">
    <property type="term" value="P:symbiont-mediated suppression of host innate immune response"/>
    <property type="evidence" value="ECO:0007669"/>
    <property type="project" value="UniProtKB-UniRule"/>
</dbReference>
<evidence type="ECO:0000256" key="2">
    <source>
        <dbReference type="ARBA" id="ARBA00022801"/>
    </source>
</evidence>
<feature type="site" description="Substrate binding" evidence="4">
    <location>
        <position position="108"/>
    </location>
</feature>
<accession>A0A1B1MR91</accession>
<reference evidence="5 6" key="1">
    <citation type="journal article" date="2016" name="J. Gen. Virol.">
        <title>Genomic characterization of a novel poxvirus from a flying fox: evidence for a new genus?</title>
        <authorList>
            <person name="O'Dea M.A."/>
            <person name="Tu S.L."/>
            <person name="Pang S."/>
            <person name="De Ridder T."/>
            <person name="Jackson B."/>
            <person name="Upton C."/>
        </authorList>
    </citation>
    <scope>NUCLEOTIDE SEQUENCE [LARGE SCALE GENOMIC DNA]</scope>
    <source>
        <strain evidence="5 6">Australia</strain>
    </source>
</reference>
<dbReference type="KEGG" id="vg:28340330"/>
<name>A0A1B1MR91_9POXV</name>
<evidence type="ECO:0000313" key="6">
    <source>
        <dbReference type="Proteomes" id="UP000203626"/>
    </source>
</evidence>
<feature type="site" description="Substrate binding" evidence="4">
    <location>
        <position position="184"/>
    </location>
</feature>
<dbReference type="Proteomes" id="UP000203626">
    <property type="component" value="Segment"/>
</dbReference>
<keyword evidence="1 4" id="KW-0540">Nuclease</keyword>
<comment type="domain">
    <text evidence="4">The substrate binding site is formed by the N-terminus of a monomer and the C-terminus of the opposite monomer.</text>
</comment>
<feature type="site" description="Substrate binding" evidence="4">
    <location>
        <position position="61"/>
    </location>
</feature>
<gene>
    <name evidence="5" type="ORF">PTPV-Aus-003</name>
</gene>
<protein>
    <submittedName>
        <fullName evidence="5">Schlafen protein</fullName>
    </submittedName>
</protein>
<keyword evidence="2 4" id="KW-0378">Hydrolase</keyword>
<dbReference type="GO" id="GO:0016787">
    <property type="term" value="F:hydrolase activity"/>
    <property type="evidence" value="ECO:0007669"/>
    <property type="project" value="UniProtKB-KW"/>
</dbReference>
<organism evidence="5 6">
    <name type="scientific">Pteropox virus</name>
    <dbReference type="NCBI Taxonomy" id="1873698"/>
    <lineage>
        <taxon>Viruses</taxon>
        <taxon>Varidnaviria</taxon>
        <taxon>Bamfordvirae</taxon>
        <taxon>Nucleocytoviricota</taxon>
        <taxon>Pokkesviricetes</taxon>
        <taxon>Chitovirales</taxon>
        <taxon>Poxviridae</taxon>
        <taxon>Chordopoxvirinae</taxon>
        <taxon>Pteropopoxvirus</taxon>
        <taxon>Pteropopoxvirus pteropox</taxon>
    </lineage>
</organism>
<dbReference type="GO" id="GO:0004518">
    <property type="term" value="F:nuclease activity"/>
    <property type="evidence" value="ECO:0007669"/>
    <property type="project" value="UniProtKB-UniRule"/>
</dbReference>
<comment type="function">
    <text evidence="4">Nuclease that is responsible for viral evasion of host cGAS-STING innate immunity. Cleaves 2',3'-cGAMP which is produced by host cGAS following recognition of cytosolic DNA and blocks the subsequent 2',3'-cGAMP-mediated activation of TMEM173/STING, which normally spreads to adjacent cells and activates the interferon and NF-kappa-B immune responses.</text>
</comment>
<dbReference type="InterPro" id="IPR006853">
    <property type="entry name" value="Poxin_vir"/>
</dbReference>
<dbReference type="HAMAP" id="MF_04143">
    <property type="entry name" value="Poxins"/>
    <property type="match status" value="1"/>
</dbReference>
<comment type="subunit">
    <text evidence="4">Homodimer.</text>
</comment>
<evidence type="ECO:0000256" key="1">
    <source>
        <dbReference type="ARBA" id="ARBA00022722"/>
    </source>
</evidence>
<dbReference type="GO" id="GO:0061507">
    <property type="term" value="F:2',3'-cyclic GMP-AMP binding"/>
    <property type="evidence" value="ECO:0007669"/>
    <property type="project" value="UniProtKB-UniRule"/>
</dbReference>
<evidence type="ECO:0000256" key="3">
    <source>
        <dbReference type="ARBA" id="ARBA00023932"/>
    </source>
</evidence>
<feature type="active site" description="Shared with catalytic histidine of dimeric partner" evidence="4">
    <location>
        <position position="140"/>
    </location>
</feature>
<keyword evidence="6" id="KW-1185">Reference proteome</keyword>
<evidence type="ECO:0000256" key="4">
    <source>
        <dbReference type="HAMAP-Rule" id="MF_04143"/>
    </source>
</evidence>
<comment type="catalytic activity">
    <reaction evidence="3">
        <text>2',3'-cGAMP + H2O = Gp(2'-5')Ap(3') + H(+)</text>
        <dbReference type="Rhea" id="RHEA:59472"/>
        <dbReference type="ChEBI" id="CHEBI:15377"/>
        <dbReference type="ChEBI" id="CHEBI:15378"/>
        <dbReference type="ChEBI" id="CHEBI:143093"/>
        <dbReference type="ChEBI" id="CHEBI:143098"/>
    </reaction>
    <physiologicalReaction direction="left-to-right" evidence="3">
        <dbReference type="Rhea" id="RHEA:59473"/>
    </physiologicalReaction>
</comment>
<comment type="caution">
    <text evidence="4">Lacks conserved residue(s) required for the propagation of feature annotation.</text>
</comment>
<dbReference type="GeneID" id="28340330"/>